<keyword evidence="4" id="KW-0133">Cell shape</keyword>
<gene>
    <name evidence="4" type="primary">murT</name>
    <name evidence="7" type="ORF">G1C94_0737</name>
</gene>
<name>A0ABX1SWA8_9BIFI</name>
<dbReference type="InterPro" id="IPR018109">
    <property type="entry name" value="Folylpolyglutamate_synth_CS"/>
</dbReference>
<evidence type="ECO:0000259" key="6">
    <source>
        <dbReference type="Pfam" id="PF08353"/>
    </source>
</evidence>
<dbReference type="RefSeq" id="WP_172144910.1">
    <property type="nucleotide sequence ID" value="NZ_JAAIIJ010000014.1"/>
</dbReference>
<feature type="domain" description="Lipid II isoglutaminyl synthase (glutamine-hydrolyzing) subunit MurT C-terminal" evidence="6">
    <location>
        <begin position="327"/>
        <end position="432"/>
    </location>
</feature>
<dbReference type="PANTHER" id="PTHR23135">
    <property type="entry name" value="MUR LIGASE FAMILY MEMBER"/>
    <property type="match status" value="1"/>
</dbReference>
<comment type="pathway">
    <text evidence="4">Cell wall biogenesis; peptidoglycan biosynthesis.</text>
</comment>
<keyword evidence="4" id="KW-0479">Metal-binding</keyword>
<evidence type="ECO:0000256" key="3">
    <source>
        <dbReference type="ARBA" id="ARBA00022840"/>
    </source>
</evidence>
<dbReference type="PANTHER" id="PTHR23135:SF7">
    <property type="entry name" value="LIPID II ISOGLUTAMINYL SYNTHASE (GLUTAMINE-HYDROLYZING) SUBUNIT MURT"/>
    <property type="match status" value="1"/>
</dbReference>
<evidence type="ECO:0000256" key="4">
    <source>
        <dbReference type="HAMAP-Rule" id="MF_02214"/>
    </source>
</evidence>
<comment type="similarity">
    <text evidence="4">Belongs to the MurCDEF family. MurT subfamily.</text>
</comment>
<dbReference type="InterPro" id="IPR036565">
    <property type="entry name" value="Mur-like_cat_sf"/>
</dbReference>
<dbReference type="HAMAP" id="MF_02214">
    <property type="entry name" value="Lipid_II_synth_MurT"/>
    <property type="match status" value="1"/>
</dbReference>
<sequence length="452" mass="48132">MFLTPAIGKLVRAALRLTRHGGSALPGKVIERIDSGFLARTLAQLPLGVVLVSGTNGKTTTTRMVASMLSDLGLRVFTNPTGSNFTRGVVSSLLSEVSLGGRLDADIAVLELDEAYAVHFVRQVKPRYSLLLNVMRDQLDRFGEIDNTARLLGHVAEATSGTVVLNREDPRIAALASLAPSGTQVRYFGLSDSLKRFFPSDDDMSTTLDAEQMGGATEAPSTARTVSAESNHNADADVTLTAVSDHAATFLMDGTEHHTSVKLEGVYNLYNAAAALALVRAVAADESAAQRMRSDAASLIAAVSRVTPAFGRGEVIDVNGSPVELLLVKNPMGFRLALASFESRGCDTMIAINDEYADGRDMSWLWDVDFTSLRDTGVAMVSGVRAWDMALRLGYDQVPVASVDTDLHAALSAFVNANPGTAKHIYCTYTAMLKVRAALGHIADVQDAGVGR</sequence>
<comment type="function">
    <text evidence="4">The lipid II isoglutaminyl synthase complex catalyzes the formation of alpha-D-isoglutamine in the cell wall lipid II stem peptide. The MurT subunit catalyzes the ATP-dependent amidation of D-glutamate residue of lipid II, converting it to an isoglutamine residue.</text>
</comment>
<dbReference type="EMBL" id="JAAIIJ010000014">
    <property type="protein sequence ID" value="NMN02115.1"/>
    <property type="molecule type" value="Genomic_DNA"/>
</dbReference>
<evidence type="ECO:0000259" key="5">
    <source>
        <dbReference type="Pfam" id="PF08245"/>
    </source>
</evidence>
<evidence type="ECO:0000256" key="2">
    <source>
        <dbReference type="ARBA" id="ARBA00022741"/>
    </source>
</evidence>
<reference evidence="7 8" key="1">
    <citation type="submission" date="2020-02" db="EMBL/GenBank/DDBJ databases">
        <title>Characterization of phylogenetic diversity of novel bifidobacterial species isolated in Czech ZOOs.</title>
        <authorList>
            <person name="Lugli G.A."/>
            <person name="Vera N.B."/>
            <person name="Ventura M."/>
        </authorList>
    </citation>
    <scope>NUCLEOTIDE SEQUENCE [LARGE SCALE GENOMIC DNA]</scope>
    <source>
        <strain evidence="7 8">DSM 109963</strain>
    </source>
</reference>
<comment type="catalytic activity">
    <reaction evidence="4">
        <text>beta-D-GlcNAc-(1-&gt;4)-Mur2Ac(oyl-L-Ala-gamma-D-Glu-L-Lys-D-Ala-D-Ala)-di-trans,octa-cis-undecaprenyl diphosphate + L-glutamine + ATP + H2O = beta-D-GlcNAc-(1-&gt;4)-Mur2Ac(oyl-L-Ala-D-isoglutaminyl-L-Lys-D-Ala-D-Ala)-di-trans,octa-cis-undecaprenyl diphosphate + L-glutamate + ADP + phosphate + H(+)</text>
        <dbReference type="Rhea" id="RHEA:57928"/>
        <dbReference type="ChEBI" id="CHEBI:15377"/>
        <dbReference type="ChEBI" id="CHEBI:15378"/>
        <dbReference type="ChEBI" id="CHEBI:29985"/>
        <dbReference type="ChEBI" id="CHEBI:30616"/>
        <dbReference type="ChEBI" id="CHEBI:43474"/>
        <dbReference type="ChEBI" id="CHEBI:58359"/>
        <dbReference type="ChEBI" id="CHEBI:60033"/>
        <dbReference type="ChEBI" id="CHEBI:62233"/>
        <dbReference type="ChEBI" id="CHEBI:456216"/>
        <dbReference type="EC" id="6.3.5.13"/>
    </reaction>
</comment>
<dbReference type="InterPro" id="IPR013221">
    <property type="entry name" value="Mur_ligase_cen"/>
</dbReference>
<feature type="active site" evidence="4">
    <location>
        <position position="361"/>
    </location>
</feature>
<accession>A0ABX1SWA8</accession>
<feature type="domain" description="Mur ligase central" evidence="5">
    <location>
        <begin position="52"/>
        <end position="194"/>
    </location>
</feature>
<dbReference type="SUPFAM" id="SSF53623">
    <property type="entry name" value="MurD-like peptide ligases, catalytic domain"/>
    <property type="match status" value="1"/>
</dbReference>
<dbReference type="Gene3D" id="3.40.1190.10">
    <property type="entry name" value="Mur-like, catalytic domain"/>
    <property type="match status" value="1"/>
</dbReference>
<protein>
    <recommendedName>
        <fullName evidence="4">Lipid II isoglutaminyl synthase (glutamine-hydrolyzing) subunit MurT</fullName>
        <ecNumber evidence="4">6.3.5.13</ecNumber>
    </recommendedName>
</protein>
<comment type="catalytic activity">
    <reaction evidence="4">
        <text>beta-D-GlcNAc-(1-&gt;4)-Mur2Ac(oyl-L-Ala-gamma-D-O-P-Glu-L-Lys-D-Ala-D-Ala)-di-trans,octa-cis-undecaprenyl diphosphate + NH4(+) = beta-D-GlcNAc-(1-&gt;4)-Mur2Ac(oyl-L-Ala-D-isoglutaminyl-L-Lys-D-Ala-D-Ala)-di-trans,octa-cis-undecaprenyl diphosphate + phosphate + H(+)</text>
        <dbReference type="Rhea" id="RHEA:57932"/>
        <dbReference type="ChEBI" id="CHEBI:15378"/>
        <dbReference type="ChEBI" id="CHEBI:28938"/>
        <dbReference type="ChEBI" id="CHEBI:43474"/>
        <dbReference type="ChEBI" id="CHEBI:62233"/>
        <dbReference type="ChEBI" id="CHEBI:143132"/>
    </reaction>
</comment>
<organism evidence="7 8">
    <name type="scientific">Bifidobacterium panos</name>
    <dbReference type="NCBI Taxonomy" id="2675321"/>
    <lineage>
        <taxon>Bacteria</taxon>
        <taxon>Bacillati</taxon>
        <taxon>Actinomycetota</taxon>
        <taxon>Actinomycetes</taxon>
        <taxon>Bifidobacteriales</taxon>
        <taxon>Bifidobacteriaceae</taxon>
        <taxon>Bifidobacterium</taxon>
    </lineage>
</organism>
<keyword evidence="4" id="KW-0573">Peptidoglycan synthesis</keyword>
<proteinExistence type="inferred from homology"/>
<keyword evidence="2 4" id="KW-0547">Nucleotide-binding</keyword>
<dbReference type="Pfam" id="PF08245">
    <property type="entry name" value="Mur_ligase_M"/>
    <property type="match status" value="1"/>
</dbReference>
<evidence type="ECO:0000313" key="7">
    <source>
        <dbReference type="EMBL" id="NMN02115.1"/>
    </source>
</evidence>
<comment type="subunit">
    <text evidence="4">Forms a heterodimer with GatD.</text>
</comment>
<keyword evidence="1 4" id="KW-0436">Ligase</keyword>
<evidence type="ECO:0000256" key="1">
    <source>
        <dbReference type="ARBA" id="ARBA00022598"/>
    </source>
</evidence>
<comment type="caution">
    <text evidence="7">The sequence shown here is derived from an EMBL/GenBank/DDBJ whole genome shotgun (WGS) entry which is preliminary data.</text>
</comment>
<dbReference type="Pfam" id="PF08353">
    <property type="entry name" value="MurT_C"/>
    <property type="match status" value="1"/>
</dbReference>
<comment type="caution">
    <text evidence="4">Lacks conserved residue(s) required for the propagation of feature annotation.</text>
</comment>
<evidence type="ECO:0000313" key="8">
    <source>
        <dbReference type="Proteomes" id="UP000553756"/>
    </source>
</evidence>
<keyword evidence="3 4" id="KW-0067">ATP-binding</keyword>
<comment type="catalytic activity">
    <reaction evidence="4">
        <text>beta-D-GlcNAc-(1-&gt;4)-Mur2Ac(oyl-L-Ala-gamma-D-Glu-L-Lys-D-Ala-D-Ala)-di-trans,octa-cis-undecaprenyl diphosphate + ATP = beta-D-GlcNAc-(1-&gt;4)-Mur2Ac(oyl-L-Ala-gamma-D-O-P-Glu-L-Lys-D-Ala-D-Ala)-di-trans,octa-cis-undecaprenyl diphosphate + ADP</text>
        <dbReference type="Rhea" id="RHEA:59488"/>
        <dbReference type="ChEBI" id="CHEBI:30616"/>
        <dbReference type="ChEBI" id="CHEBI:60033"/>
        <dbReference type="ChEBI" id="CHEBI:143132"/>
        <dbReference type="ChEBI" id="CHEBI:456216"/>
    </reaction>
</comment>
<dbReference type="PROSITE" id="PS01011">
    <property type="entry name" value="FOLYLPOLYGLU_SYNT_1"/>
    <property type="match status" value="1"/>
</dbReference>
<dbReference type="EC" id="6.3.5.13" evidence="4"/>
<keyword evidence="8" id="KW-1185">Reference proteome</keyword>
<dbReference type="InterPro" id="IPR043703">
    <property type="entry name" value="Lipid_II_synth_MurT"/>
</dbReference>
<dbReference type="InterPro" id="IPR013564">
    <property type="entry name" value="MurT_C"/>
</dbReference>
<dbReference type="Proteomes" id="UP000553756">
    <property type="component" value="Unassembled WGS sequence"/>
</dbReference>
<keyword evidence="4" id="KW-0961">Cell wall biogenesis/degradation</keyword>
<dbReference type="GO" id="GO:0016874">
    <property type="term" value="F:ligase activity"/>
    <property type="evidence" value="ECO:0007669"/>
    <property type="project" value="UniProtKB-KW"/>
</dbReference>